<dbReference type="RefSeq" id="WP_183508161.1">
    <property type="nucleotide sequence ID" value="NZ_BSPG01000006.1"/>
</dbReference>
<sequence>MIAARLLAAALAAGLACAAPAYAQTVTTRSETAAPGKVKRLIVSPNLKKDCSTGPLPEIKIVTAPKNGQLQTKSGKLKTPASYRCPSKDAQASAVFYKSKADFTGTDQVLLDVKTADGVVERQDIRITVEAAKTDDKKADDKKSDAKKDEKKDDKDLSDL</sequence>
<comment type="caution">
    <text evidence="4">The sequence shown here is derived from an EMBL/GenBank/DDBJ whole genome shotgun (WGS) entry which is preliminary data.</text>
</comment>
<evidence type="ECO:0000313" key="6">
    <source>
        <dbReference type="Proteomes" id="UP001156881"/>
    </source>
</evidence>
<reference evidence="3" key="4">
    <citation type="submission" date="2023-01" db="EMBL/GenBank/DDBJ databases">
        <title>Draft genome sequence of Methylobacterium brachythecii strain NBRC 107710.</title>
        <authorList>
            <person name="Sun Q."/>
            <person name="Mori K."/>
        </authorList>
    </citation>
    <scope>NUCLEOTIDE SEQUENCE</scope>
    <source>
        <strain evidence="3">NBRC 107710</strain>
    </source>
</reference>
<feature type="signal peptide" evidence="2">
    <location>
        <begin position="1"/>
        <end position="23"/>
    </location>
</feature>
<gene>
    <name evidence="3" type="ORF">GCM10007884_16740</name>
    <name evidence="4" type="ORF">GGR33_003901</name>
</gene>
<reference evidence="4 5" key="3">
    <citation type="submission" date="2020-08" db="EMBL/GenBank/DDBJ databases">
        <title>Genomic Encyclopedia of Type Strains, Phase IV (KMG-IV): sequencing the most valuable type-strain genomes for metagenomic binning, comparative biology and taxonomic classification.</title>
        <authorList>
            <person name="Goeker M."/>
        </authorList>
    </citation>
    <scope>NUCLEOTIDE SEQUENCE [LARGE SCALE GENOMIC DNA]</scope>
    <source>
        <strain evidence="4 5">DSM 24105</strain>
    </source>
</reference>
<evidence type="ECO:0000256" key="2">
    <source>
        <dbReference type="SAM" id="SignalP"/>
    </source>
</evidence>
<feature type="chain" id="PRO_5030526034" evidence="2">
    <location>
        <begin position="24"/>
        <end position="160"/>
    </location>
</feature>
<proteinExistence type="predicted"/>
<dbReference type="Proteomes" id="UP001156881">
    <property type="component" value="Unassembled WGS sequence"/>
</dbReference>
<keyword evidence="2" id="KW-0732">Signal</keyword>
<reference evidence="3" key="1">
    <citation type="journal article" date="2014" name="Int. J. Syst. Evol. Microbiol.">
        <title>Complete genome of a new Firmicutes species belonging to the dominant human colonic microbiota ('Ruminococcus bicirculans') reveals two chromosomes and a selective capacity to utilize plant glucans.</title>
        <authorList>
            <consortium name="NISC Comparative Sequencing Program"/>
            <person name="Wegmann U."/>
            <person name="Louis P."/>
            <person name="Goesmann A."/>
            <person name="Henrissat B."/>
            <person name="Duncan S.H."/>
            <person name="Flint H.J."/>
        </authorList>
    </citation>
    <scope>NUCLEOTIDE SEQUENCE</scope>
    <source>
        <strain evidence="3">NBRC 107710</strain>
    </source>
</reference>
<evidence type="ECO:0000313" key="3">
    <source>
        <dbReference type="EMBL" id="GLS43689.1"/>
    </source>
</evidence>
<evidence type="ECO:0000313" key="4">
    <source>
        <dbReference type="EMBL" id="MBB3904382.1"/>
    </source>
</evidence>
<organism evidence="4 5">
    <name type="scientific">Methylobacterium brachythecii</name>
    <dbReference type="NCBI Taxonomy" id="1176177"/>
    <lineage>
        <taxon>Bacteria</taxon>
        <taxon>Pseudomonadati</taxon>
        <taxon>Pseudomonadota</taxon>
        <taxon>Alphaproteobacteria</taxon>
        <taxon>Hyphomicrobiales</taxon>
        <taxon>Methylobacteriaceae</taxon>
        <taxon>Methylobacterium</taxon>
    </lineage>
</organism>
<dbReference type="Proteomes" id="UP000517759">
    <property type="component" value="Unassembled WGS sequence"/>
</dbReference>
<keyword evidence="6" id="KW-1185">Reference proteome</keyword>
<name>A0A7W6AR64_9HYPH</name>
<dbReference type="EMBL" id="BSPG01000006">
    <property type="protein sequence ID" value="GLS43689.1"/>
    <property type="molecule type" value="Genomic_DNA"/>
</dbReference>
<dbReference type="AlphaFoldDB" id="A0A7W6AR64"/>
<dbReference type="EMBL" id="JACIDN010000007">
    <property type="protein sequence ID" value="MBB3904382.1"/>
    <property type="molecule type" value="Genomic_DNA"/>
</dbReference>
<accession>A0A7W6AR64</accession>
<reference evidence="6" key="2">
    <citation type="journal article" date="2019" name="Int. J. Syst. Evol. Microbiol.">
        <title>The Global Catalogue of Microorganisms (GCM) 10K type strain sequencing project: providing services to taxonomists for standard genome sequencing and annotation.</title>
        <authorList>
            <consortium name="The Broad Institute Genomics Platform"/>
            <consortium name="The Broad Institute Genome Sequencing Center for Infectious Disease"/>
            <person name="Wu L."/>
            <person name="Ma J."/>
        </authorList>
    </citation>
    <scope>NUCLEOTIDE SEQUENCE [LARGE SCALE GENOMIC DNA]</scope>
    <source>
        <strain evidence="6">NBRC 107710</strain>
    </source>
</reference>
<protein>
    <submittedName>
        <fullName evidence="4">Putative membrane protein</fullName>
    </submittedName>
</protein>
<dbReference type="PROSITE" id="PS51257">
    <property type="entry name" value="PROKAR_LIPOPROTEIN"/>
    <property type="match status" value="1"/>
</dbReference>
<evidence type="ECO:0000313" key="5">
    <source>
        <dbReference type="Proteomes" id="UP000517759"/>
    </source>
</evidence>
<feature type="region of interest" description="Disordered" evidence="1">
    <location>
        <begin position="129"/>
        <end position="160"/>
    </location>
</feature>
<evidence type="ECO:0000256" key="1">
    <source>
        <dbReference type="SAM" id="MobiDB-lite"/>
    </source>
</evidence>